<dbReference type="RefSeq" id="NP_001257162.1">
    <property type="nucleotide sequence ID" value="NM_001270233.1"/>
</dbReference>
<evidence type="ECO:0000313" key="3">
    <source>
        <dbReference type="Proteomes" id="UP000001940"/>
    </source>
</evidence>
<evidence type="ECO:0000313" key="4">
    <source>
        <dbReference type="WormBase" id="F46C3.7"/>
    </source>
</evidence>
<dbReference type="PaxDb" id="6239-F46C3.7"/>
<proteinExistence type="predicted"/>
<dbReference type="WormBase" id="F46C3.7">
    <property type="protein sequence ID" value="CE43170"/>
    <property type="gene ID" value="WBGene00164974"/>
</dbReference>
<evidence type="ECO:0000313" key="2">
    <source>
        <dbReference type="EMBL" id="CAR97830.1"/>
    </source>
</evidence>
<sequence length="96" mass="11189">MLVLLFLTNNENRCWAHTAIRSGGSCSMEYLGDDVQFLRCRASHEEATPIQSYRHHLHNHQATARSSKRTTVRQQKKKERTTTERRHGQKVAIVWS</sequence>
<dbReference type="PhylomeDB" id="B6VQ63"/>
<dbReference type="AlphaFoldDB" id="B6VQ63"/>
<dbReference type="EMBL" id="BX284606">
    <property type="protein sequence ID" value="CAR97830.1"/>
    <property type="molecule type" value="Genomic_DNA"/>
</dbReference>
<organism evidence="2 3">
    <name type="scientific">Caenorhabditis elegans</name>
    <dbReference type="NCBI Taxonomy" id="6239"/>
    <lineage>
        <taxon>Eukaryota</taxon>
        <taxon>Metazoa</taxon>
        <taxon>Ecdysozoa</taxon>
        <taxon>Nematoda</taxon>
        <taxon>Chromadorea</taxon>
        <taxon>Rhabditida</taxon>
        <taxon>Rhabditina</taxon>
        <taxon>Rhabditomorpha</taxon>
        <taxon>Rhabditoidea</taxon>
        <taxon>Rhabditidae</taxon>
        <taxon>Peloderinae</taxon>
        <taxon>Caenorhabditis</taxon>
    </lineage>
</organism>
<dbReference type="AGR" id="WB:WBGene00164974"/>
<dbReference type="HOGENOM" id="CLU_183222_0_0_1"/>
<keyword evidence="3" id="KW-1185">Reference proteome</keyword>
<gene>
    <name evidence="2" type="ORF">CELE_F46C3.7</name>
    <name evidence="2 4" type="ORF">F46C3.7</name>
</gene>
<reference evidence="2 3" key="1">
    <citation type="journal article" date="1998" name="Science">
        <title>Genome sequence of the nematode C. elegans: a platform for investigating biology.</title>
        <authorList>
            <consortium name="The C. elegans sequencing consortium"/>
            <person name="Sulson J.E."/>
            <person name="Waterston R."/>
        </authorList>
    </citation>
    <scope>NUCLEOTIDE SEQUENCE [LARGE SCALE GENOMIC DNA]</scope>
    <source>
        <strain evidence="2 3">Bristol N2</strain>
    </source>
</reference>
<dbReference type="Bgee" id="WBGene00164974">
    <property type="expression patterns" value="Expressed in embryo and 3 other cell types or tissues"/>
</dbReference>
<dbReference type="InParanoid" id="B6VQ63"/>
<feature type="compositionally biased region" description="Basic residues" evidence="1">
    <location>
        <begin position="66"/>
        <end position="79"/>
    </location>
</feature>
<dbReference type="GeneID" id="13222833"/>
<feature type="region of interest" description="Disordered" evidence="1">
    <location>
        <begin position="58"/>
        <end position="96"/>
    </location>
</feature>
<name>B6VQ63_CAEEL</name>
<evidence type="ECO:0000256" key="1">
    <source>
        <dbReference type="SAM" id="MobiDB-lite"/>
    </source>
</evidence>
<dbReference type="Proteomes" id="UP000001940">
    <property type="component" value="Chromosome X"/>
</dbReference>
<protein>
    <submittedName>
        <fullName evidence="2">Secreted protein</fullName>
    </submittedName>
</protein>
<accession>B6VQ63</accession>
<dbReference type="CTD" id="13222833"/>
<dbReference type="KEGG" id="cel:CELE_F46C3.7"/>